<dbReference type="PaxDb" id="5691-EAN77858"/>
<feature type="compositionally biased region" description="Basic and acidic residues" evidence="1">
    <location>
        <begin position="168"/>
        <end position="179"/>
    </location>
</feature>
<sequence>MNNLKVLLVLIELSVLFGRGNVVQYPMGEVDPPLGPPPCPDVKTMQEDKGPAGIAGLCKYVRTNCRFHAAQQVSNERSPFCIIEIPYPGDHRNYTCDIGALTQAFPGGGGNVNPHGVGHANANWGVDVCKPATNEKQKSTTNGAGGGRSDSKNDKAESGKVQSGSGGKGKEEEKEREGEGENGNGNGKGKGKDGEETQVGKKGTTNASNEAPGPTESPRPAPVTNTCHFSSNAGKAMFLIPFFLLA</sequence>
<name>Q38BG2_TRYB2</name>
<protein>
    <submittedName>
        <fullName evidence="3">Uncharacterized protein</fullName>
    </submittedName>
</protein>
<evidence type="ECO:0000313" key="4">
    <source>
        <dbReference type="Proteomes" id="UP000008524"/>
    </source>
</evidence>
<dbReference type="InParanoid" id="Q38BG2"/>
<reference evidence="3 4" key="1">
    <citation type="journal article" date="2005" name="Science">
        <title>Comparative genomics of trypanosomatid parasitic protozoa.</title>
        <authorList>
            <person name="El-Sayed N.M."/>
            <person name="Myler P.J."/>
            <person name="Blandin G."/>
            <person name="Berriman M."/>
            <person name="Crabtree J."/>
            <person name="Aggarwal G."/>
            <person name="Caler E."/>
            <person name="Renauld H."/>
            <person name="Worthey E.A."/>
            <person name="Hertz-Fowler C."/>
            <person name="Ghedin E."/>
            <person name="Peacock C."/>
            <person name="Bartholomeu D.C."/>
            <person name="Haas B.J."/>
            <person name="Tran A.N."/>
            <person name="Wortman J.R."/>
            <person name="Alsmark U.C."/>
            <person name="Angiuoli S."/>
            <person name="Anupama A."/>
            <person name="Badger J."/>
            <person name="Bringaud F."/>
            <person name="Cadag E."/>
            <person name="Carlton J.M."/>
            <person name="Cerqueira G.C."/>
            <person name="Creasy T."/>
            <person name="Delcher A.L."/>
            <person name="Djikeng A."/>
            <person name="Embley T.M."/>
            <person name="Hauser C."/>
            <person name="Ivens A.C."/>
            <person name="Kummerfeld S.K."/>
            <person name="Pereira-Leal J.B."/>
            <person name="Nilsson D."/>
            <person name="Peterson J."/>
            <person name="Salzberg S.L."/>
            <person name="Shallom J."/>
            <person name="Silva J.C."/>
            <person name="Sundaram J."/>
            <person name="Westenberger S."/>
            <person name="White O."/>
            <person name="Melville S.E."/>
            <person name="Donelson J.E."/>
            <person name="Andersson B."/>
            <person name="Stuart K.D."/>
            <person name="Hall N."/>
        </authorList>
    </citation>
    <scope>NUCLEOTIDE SEQUENCE [LARGE SCALE GENOMIC DNA]</scope>
    <source>
        <strain evidence="3 4">927/4 GUTat10.1</strain>
    </source>
</reference>
<organism evidence="3 4">
    <name type="scientific">Trypanosoma brucei brucei (strain 927/4 GUTat10.1)</name>
    <dbReference type="NCBI Taxonomy" id="185431"/>
    <lineage>
        <taxon>Eukaryota</taxon>
        <taxon>Discoba</taxon>
        <taxon>Euglenozoa</taxon>
        <taxon>Kinetoplastea</taxon>
        <taxon>Metakinetoplastina</taxon>
        <taxon>Trypanosomatida</taxon>
        <taxon>Trypanosomatidae</taxon>
        <taxon>Trypanosoma</taxon>
    </lineage>
</organism>
<keyword evidence="4" id="KW-1185">Reference proteome</keyword>
<feature type="chain" id="PRO_5004222035" evidence="2">
    <location>
        <begin position="19"/>
        <end position="246"/>
    </location>
</feature>
<dbReference type="EMBL" id="CM000208">
    <property type="protein sequence ID" value="EAN77858.1"/>
    <property type="molecule type" value="Genomic_DNA"/>
</dbReference>
<feature type="compositionally biased region" description="Basic and acidic residues" evidence="1">
    <location>
        <begin position="190"/>
        <end position="199"/>
    </location>
</feature>
<feature type="compositionally biased region" description="Basic and acidic residues" evidence="1">
    <location>
        <begin position="149"/>
        <end position="158"/>
    </location>
</feature>
<gene>
    <name evidence="3" type="ORF">Tb10.70.2850</name>
</gene>
<dbReference type="GeneID" id="3661753"/>
<evidence type="ECO:0000256" key="1">
    <source>
        <dbReference type="SAM" id="MobiDB-lite"/>
    </source>
</evidence>
<dbReference type="AlphaFoldDB" id="Q38BG2"/>
<dbReference type="RefSeq" id="XP_822686.1">
    <property type="nucleotide sequence ID" value="XM_817593.1"/>
</dbReference>
<feature type="signal peptide" evidence="2">
    <location>
        <begin position="1"/>
        <end position="18"/>
    </location>
</feature>
<reference evidence="3 4" key="2">
    <citation type="journal article" date="2005" name="Science">
        <title>The genome of the African trypanosome Trypanosoma brucei.</title>
        <authorList>
            <person name="Berriman M."/>
            <person name="Ghedin E."/>
            <person name="Hertz-Fowler C."/>
            <person name="Blandin G."/>
            <person name="Renauld H."/>
            <person name="Bartholomeu D.C."/>
            <person name="Lennard N.J."/>
            <person name="Caler E."/>
            <person name="Hamlin N.E."/>
            <person name="Haas B."/>
            <person name="Bohme U."/>
            <person name="Hannick L."/>
            <person name="Aslett M.A."/>
            <person name="Shallom J."/>
            <person name="Marcello L."/>
            <person name="Hou L."/>
            <person name="Wickstead B."/>
            <person name="Alsmark U.C."/>
            <person name="Arrowsmith C."/>
            <person name="Atkin R.J."/>
            <person name="Barron A.J."/>
            <person name="Bringaud F."/>
            <person name="Brooks K."/>
            <person name="Carrington M."/>
            <person name="Cherevach I."/>
            <person name="Chillingworth T.J."/>
            <person name="Churcher C."/>
            <person name="Clark L.N."/>
            <person name="Corton C.H."/>
            <person name="Cronin A."/>
            <person name="Davies R.M."/>
            <person name="Doggett J."/>
            <person name="Djikeng A."/>
            <person name="Feldblyum T."/>
            <person name="Field M.C."/>
            <person name="Fraser A."/>
            <person name="Goodhead I."/>
            <person name="Hance Z."/>
            <person name="Harper D."/>
            <person name="Harris B.R."/>
            <person name="Hauser H."/>
            <person name="Hostetler J."/>
            <person name="Ivens A."/>
            <person name="Jagels K."/>
            <person name="Johnson D."/>
            <person name="Johnson J."/>
            <person name="Jones K."/>
            <person name="Kerhornou A.X."/>
            <person name="Koo H."/>
            <person name="Larke N."/>
            <person name="Landfear S."/>
            <person name="Larkin C."/>
            <person name="Leech V."/>
            <person name="Line A."/>
            <person name="Lord A."/>
            <person name="Macleod A."/>
            <person name="Mooney P.J."/>
            <person name="Moule S."/>
            <person name="Martin D.M."/>
            <person name="Morgan G.W."/>
            <person name="Mungall K."/>
            <person name="Norbertczak H."/>
            <person name="Ormond D."/>
            <person name="Pai G."/>
            <person name="Peacock C.S."/>
            <person name="Peterson J."/>
            <person name="Quail M.A."/>
            <person name="Rabbinowitsch E."/>
            <person name="Rajandream M.A."/>
            <person name="Reitter C."/>
            <person name="Salzberg S.L."/>
            <person name="Sanders M."/>
            <person name="Schobel S."/>
            <person name="Sharp S."/>
            <person name="Simmonds M."/>
            <person name="Simpson A.J."/>
            <person name="Tallon L."/>
            <person name="Turner C.M."/>
            <person name="Tait A."/>
            <person name="Tivey A.R."/>
            <person name="Van Aken S."/>
            <person name="Walker D."/>
            <person name="Wanless D."/>
            <person name="Wang S."/>
            <person name="White B."/>
            <person name="White O."/>
            <person name="Whitehead S."/>
            <person name="Woodward J."/>
            <person name="Wortman J."/>
            <person name="Adams M.D."/>
            <person name="Embley T.M."/>
            <person name="Gull K."/>
            <person name="Ullu E."/>
            <person name="Barry J.D."/>
            <person name="Fairlamb A.H."/>
            <person name="Opperdoes F."/>
            <person name="Barrell B.G."/>
            <person name="Donelson J.E."/>
            <person name="Hall N."/>
            <person name="Fraser C.M."/>
            <person name="Melville S.E."/>
            <person name="El-Sayed N.M."/>
        </authorList>
    </citation>
    <scope>NUCLEOTIDE SEQUENCE [LARGE SCALE GENOMIC DNA]</scope>
    <source>
        <strain evidence="3 4">927/4 GUTat10.1</strain>
    </source>
</reference>
<dbReference type="KEGG" id="tbr:Tb10.70.2850"/>
<keyword evidence="2" id="KW-0732">Signal</keyword>
<accession>Q38BG2</accession>
<evidence type="ECO:0000313" key="3">
    <source>
        <dbReference type="EMBL" id="EAN77858.1"/>
    </source>
</evidence>
<proteinExistence type="predicted"/>
<evidence type="ECO:0000256" key="2">
    <source>
        <dbReference type="SAM" id="SignalP"/>
    </source>
</evidence>
<dbReference type="VEuPathDB" id="TriTrypDB:Tb927.10.4380"/>
<dbReference type="Proteomes" id="UP000008524">
    <property type="component" value="Chromosome 10"/>
</dbReference>
<feature type="region of interest" description="Disordered" evidence="1">
    <location>
        <begin position="134"/>
        <end position="229"/>
    </location>
</feature>